<dbReference type="RefSeq" id="WP_103210209.1">
    <property type="nucleotide sequence ID" value="NZ_CAJUZQ010000009.1"/>
</dbReference>
<evidence type="ECO:0000256" key="5">
    <source>
        <dbReference type="ARBA" id="ARBA00022839"/>
    </source>
</evidence>
<evidence type="ECO:0000256" key="1">
    <source>
        <dbReference type="ARBA" id="ARBA00009998"/>
    </source>
</evidence>
<dbReference type="OrthoDB" id="9798666at2"/>
<dbReference type="EMBL" id="QKXQ01000011">
    <property type="protein sequence ID" value="REI01541.1"/>
    <property type="molecule type" value="Genomic_DNA"/>
</dbReference>
<dbReference type="Proteomes" id="UP000597038">
    <property type="component" value="Unassembled WGS sequence"/>
</dbReference>
<dbReference type="PIRSF" id="PIRSF006488">
    <property type="entry name" value="Exonuc_VII_S"/>
    <property type="match status" value="1"/>
</dbReference>
<keyword evidence="13" id="KW-1185">Reference proteome</keyword>
<evidence type="ECO:0000313" key="11">
    <source>
        <dbReference type="Proteomes" id="UP000256337"/>
    </source>
</evidence>
<comment type="catalytic activity">
    <reaction evidence="6">
        <text>Exonucleolytic cleavage in either 5'- to 3'- or 3'- to 5'-direction to yield nucleoside 5'-phosphates.</text>
        <dbReference type="EC" id="3.1.11.6"/>
    </reaction>
</comment>
<evidence type="ECO:0000313" key="8">
    <source>
        <dbReference type="EMBL" id="MBH9581130.1"/>
    </source>
</evidence>
<dbReference type="KEGG" id="sfq:C7J90_09165"/>
<dbReference type="Gene3D" id="1.10.287.1040">
    <property type="entry name" value="Exonuclease VII, small subunit"/>
    <property type="match status" value="1"/>
</dbReference>
<reference evidence="8 13" key="2">
    <citation type="submission" date="2020-12" db="EMBL/GenBank/DDBJ databases">
        <title>Genomic analysis of Staphylococcus felis from a cat with skin infection.</title>
        <authorList>
            <person name="Aslantas O."/>
            <person name="Keskin O."/>
            <person name="Buyukaltay K."/>
            <person name="Gullu Yucetepe A."/>
        </authorList>
    </citation>
    <scope>NUCLEOTIDE SEQUENCE [LARGE SCALE GENOMIC DNA]</scope>
    <source>
        <strain evidence="8 13">HARRANVET</strain>
    </source>
</reference>
<evidence type="ECO:0000313" key="9">
    <source>
        <dbReference type="EMBL" id="REI01541.1"/>
    </source>
</evidence>
<comment type="subcellular location">
    <subcellularLocation>
        <location evidence="6">Cytoplasm</location>
    </subcellularLocation>
</comment>
<dbReference type="GO" id="GO:0008855">
    <property type="term" value="F:exodeoxyribonuclease VII activity"/>
    <property type="evidence" value="ECO:0007669"/>
    <property type="project" value="UniProtKB-UniRule"/>
</dbReference>
<protein>
    <recommendedName>
        <fullName evidence="6">Exodeoxyribonuclease 7 small subunit</fullName>
        <ecNumber evidence="6">3.1.11.6</ecNumber>
    </recommendedName>
    <alternativeName>
        <fullName evidence="6">Exodeoxyribonuclease VII small subunit</fullName>
        <shortName evidence="6">Exonuclease VII small subunit</shortName>
    </alternativeName>
</protein>
<keyword evidence="5 6" id="KW-0269">Exonuclease</keyword>
<proteinExistence type="inferred from homology"/>
<evidence type="ECO:0000256" key="4">
    <source>
        <dbReference type="ARBA" id="ARBA00022801"/>
    </source>
</evidence>
<dbReference type="PANTHER" id="PTHR34137">
    <property type="entry name" value="EXODEOXYRIBONUCLEASE 7 SMALL SUBUNIT"/>
    <property type="match status" value="1"/>
</dbReference>
<dbReference type="NCBIfam" id="NF010671">
    <property type="entry name" value="PRK14068.1"/>
    <property type="match status" value="1"/>
</dbReference>
<evidence type="ECO:0000313" key="10">
    <source>
        <dbReference type="EMBL" id="REI19773.1"/>
    </source>
</evidence>
<dbReference type="NCBIfam" id="TIGR01280">
    <property type="entry name" value="xseB"/>
    <property type="match status" value="1"/>
</dbReference>
<evidence type="ECO:0000256" key="3">
    <source>
        <dbReference type="ARBA" id="ARBA00022722"/>
    </source>
</evidence>
<dbReference type="GO" id="GO:0005829">
    <property type="term" value="C:cytosol"/>
    <property type="evidence" value="ECO:0007669"/>
    <property type="project" value="TreeGrafter"/>
</dbReference>
<comment type="function">
    <text evidence="6">Bidirectionally degrades single-stranded DNA into large acid-insoluble oligonucleotides, which are then degraded further into small acid-soluble oligonucleotides.</text>
</comment>
<dbReference type="GeneID" id="48058396"/>
<comment type="caution">
    <text evidence="9">The sequence shown here is derived from an EMBL/GenBank/DDBJ whole genome shotgun (WGS) entry which is preliminary data.</text>
</comment>
<dbReference type="InterPro" id="IPR003761">
    <property type="entry name" value="Exonuc_VII_S"/>
</dbReference>
<dbReference type="SUPFAM" id="SSF116842">
    <property type="entry name" value="XseB-like"/>
    <property type="match status" value="1"/>
</dbReference>
<dbReference type="GO" id="GO:0009318">
    <property type="term" value="C:exodeoxyribonuclease VII complex"/>
    <property type="evidence" value="ECO:0007669"/>
    <property type="project" value="UniProtKB-UniRule"/>
</dbReference>
<gene>
    <name evidence="6" type="primary">xseB</name>
    <name evidence="10" type="ORF">DOS76_10465</name>
    <name evidence="9" type="ORF">DOS83_00165</name>
    <name evidence="8" type="ORF">I9026_07040</name>
</gene>
<keyword evidence="2 6" id="KW-0963">Cytoplasm</keyword>
<keyword evidence="4 6" id="KW-0378">Hydrolase</keyword>
<comment type="similarity">
    <text evidence="1 6">Belongs to the XseB family.</text>
</comment>
<evidence type="ECO:0000313" key="12">
    <source>
        <dbReference type="Proteomes" id="UP000256562"/>
    </source>
</evidence>
<evidence type="ECO:0000256" key="2">
    <source>
        <dbReference type="ARBA" id="ARBA00022490"/>
    </source>
</evidence>
<keyword evidence="7" id="KW-0175">Coiled coil</keyword>
<sequence length="73" mass="8332">MTENKTFEEMMQELEQIVNQLDNDQISLEASLELYQKGMALSKACESTLKDAEKKVSELIEKEADESDESQSE</sequence>
<dbReference type="EMBL" id="QKYD01000146">
    <property type="protein sequence ID" value="REI19773.1"/>
    <property type="molecule type" value="Genomic_DNA"/>
</dbReference>
<dbReference type="PANTHER" id="PTHR34137:SF1">
    <property type="entry name" value="EXODEOXYRIBONUCLEASE 7 SMALL SUBUNIT"/>
    <property type="match status" value="1"/>
</dbReference>
<dbReference type="AlphaFoldDB" id="A0A2K3Z8V0"/>
<dbReference type="Pfam" id="PF02609">
    <property type="entry name" value="Exonuc_VII_S"/>
    <property type="match status" value="1"/>
</dbReference>
<name>A0A2K3Z8V0_9STAP</name>
<keyword evidence="3 6" id="KW-0540">Nuclease</keyword>
<dbReference type="InterPro" id="IPR037004">
    <property type="entry name" value="Exonuc_VII_ssu_sf"/>
</dbReference>
<evidence type="ECO:0000313" key="13">
    <source>
        <dbReference type="Proteomes" id="UP000597038"/>
    </source>
</evidence>
<comment type="subunit">
    <text evidence="6">Heterooligomer composed of large and small subunits.</text>
</comment>
<organism evidence="9 12">
    <name type="scientific">Staphylococcus felis</name>
    <dbReference type="NCBI Taxonomy" id="46127"/>
    <lineage>
        <taxon>Bacteria</taxon>
        <taxon>Bacillati</taxon>
        <taxon>Bacillota</taxon>
        <taxon>Bacilli</taxon>
        <taxon>Bacillales</taxon>
        <taxon>Staphylococcaceae</taxon>
        <taxon>Staphylococcus</taxon>
    </lineage>
</organism>
<accession>A0A2K3Z8V0</accession>
<dbReference type="HAMAP" id="MF_00337">
    <property type="entry name" value="Exonuc_7_S"/>
    <property type="match status" value="1"/>
</dbReference>
<dbReference type="EMBL" id="JAEDAQ010000010">
    <property type="protein sequence ID" value="MBH9581130.1"/>
    <property type="molecule type" value="Genomic_DNA"/>
</dbReference>
<feature type="coiled-coil region" evidence="7">
    <location>
        <begin position="4"/>
        <end position="69"/>
    </location>
</feature>
<dbReference type="Proteomes" id="UP000256337">
    <property type="component" value="Unassembled WGS sequence"/>
</dbReference>
<reference evidence="11 12" key="1">
    <citation type="journal article" date="2018" name="Vet. Microbiol.">
        <title>Characterisation of Staphylococcus felis isolated from cats using whole genome sequencing.</title>
        <authorList>
            <person name="Worthing K."/>
            <person name="Pang S."/>
            <person name="Trott D.J."/>
            <person name="Abraham S."/>
            <person name="Coombs G.W."/>
            <person name="Jordan D."/>
            <person name="McIntyre L."/>
            <person name="Davies M.R."/>
            <person name="Norris J."/>
        </authorList>
    </citation>
    <scope>NUCLEOTIDE SEQUENCE [LARGE SCALE GENOMIC DNA]</scope>
    <source>
        <strain evidence="10 11">F25</strain>
        <strain evidence="9 12">F9</strain>
    </source>
</reference>
<dbReference type="NCBIfam" id="NF002140">
    <property type="entry name" value="PRK00977.1-4"/>
    <property type="match status" value="1"/>
</dbReference>
<evidence type="ECO:0000256" key="7">
    <source>
        <dbReference type="SAM" id="Coils"/>
    </source>
</evidence>
<dbReference type="EC" id="3.1.11.6" evidence="6"/>
<evidence type="ECO:0000256" key="6">
    <source>
        <dbReference type="HAMAP-Rule" id="MF_00337"/>
    </source>
</evidence>
<dbReference type="Proteomes" id="UP000256562">
    <property type="component" value="Unassembled WGS sequence"/>
</dbReference>
<dbReference type="GO" id="GO:0006308">
    <property type="term" value="P:DNA catabolic process"/>
    <property type="evidence" value="ECO:0007669"/>
    <property type="project" value="UniProtKB-UniRule"/>
</dbReference>